<evidence type="ECO:0000256" key="7">
    <source>
        <dbReference type="ARBA" id="ARBA00023002"/>
    </source>
</evidence>
<evidence type="ECO:0000256" key="2">
    <source>
        <dbReference type="ARBA" id="ARBA00004170"/>
    </source>
</evidence>
<evidence type="ECO:0000256" key="9">
    <source>
        <dbReference type="ARBA" id="ARBA00050821"/>
    </source>
</evidence>
<evidence type="ECO:0000256" key="1">
    <source>
        <dbReference type="ARBA" id="ARBA00001974"/>
    </source>
</evidence>
<dbReference type="PANTHER" id="PTHR42913">
    <property type="entry name" value="APOPTOSIS-INDUCING FACTOR 1"/>
    <property type="match status" value="1"/>
</dbReference>
<comment type="function">
    <text evidence="10">Catalyzes the oxidation of hydrogen sulfide, with the help of a quinone. Consecutive reaction cycles lead to the accumulation of a polysulfide product on the active site Cys residues; these products are released when they exceed a critical length, typically as cyclooctasulfur.</text>
</comment>
<dbReference type="InterPro" id="IPR023753">
    <property type="entry name" value="FAD/NAD-binding_dom"/>
</dbReference>
<sequence length="435" mass="47364">MAHIVVLGAGLGGTIAAYQLRDELDAEHSVSVVGRGETFSFVPSNPWVAVGWRDRPSVEVNLVPVFKRRKIGFHPQGARLLHPAERRLELMDGVSISYDYLVIATGPDLAFDEIDGFGPDAGTFSICQIDHAVQTKEAVQKLIRNPGPVVVGAVQGASCFGPAYEFAFILDKALRDAKVRDRVPMTFVTSEPYIGHLGIDGVGDTKGLLESQLRQNHIKWICNAKVEKVEDGKVSVSELAENGTVIRAHELFSTFTMLLPAFRGAEAIRGIAGLTNPRGFVLIDKHQRNPAYPEIFAVGVCVAIPPLAPTPVPVGVPKTGFMIESMVTATVRNIKRLLRNELPDAEATWNAVCLADFGDSGVAFVAQPQIPPRNVNWSSSGAWVHAAKVGFEKYYLRKMRSGTAEPIYERLALHALGIEKLKDIKIEETEASAPQ</sequence>
<geneLocation type="plasmid" evidence="16">
    <name>pSM145A_Rh05</name>
</geneLocation>
<dbReference type="InterPro" id="IPR051169">
    <property type="entry name" value="NADH-Q_oxidoreductase"/>
</dbReference>
<evidence type="ECO:0000313" key="16">
    <source>
        <dbReference type="EMBL" id="TAX66327.1"/>
    </source>
</evidence>
<dbReference type="Gene3D" id="3.50.50.100">
    <property type="match status" value="1"/>
</dbReference>
<dbReference type="GO" id="GO:0019646">
    <property type="term" value="P:aerobic electron transport chain"/>
    <property type="evidence" value="ECO:0007669"/>
    <property type="project" value="TreeGrafter"/>
</dbReference>
<evidence type="ECO:0000256" key="11">
    <source>
        <dbReference type="ARBA" id="ARBA00060891"/>
    </source>
</evidence>
<dbReference type="GO" id="GO:0003955">
    <property type="term" value="F:NAD(P)H dehydrogenase (quinone) activity"/>
    <property type="evidence" value="ECO:0007669"/>
    <property type="project" value="TreeGrafter"/>
</dbReference>
<comment type="subcellular location">
    <subcellularLocation>
        <location evidence="2">Membrane</location>
        <topology evidence="2">Peripheral membrane protein</topology>
    </subcellularLocation>
</comment>
<dbReference type="Pfam" id="PF07992">
    <property type="entry name" value="Pyr_redox_2"/>
    <property type="match status" value="1"/>
</dbReference>
<keyword evidence="4" id="KW-0874">Quinone</keyword>
<comment type="similarity">
    <text evidence="11">Belongs to the SQRD family.</text>
</comment>
<evidence type="ECO:0000313" key="17">
    <source>
        <dbReference type="Proteomes" id="UP000293652"/>
    </source>
</evidence>
<keyword evidence="8" id="KW-0472">Membrane</keyword>
<dbReference type="GO" id="GO:0048038">
    <property type="term" value="F:quinone binding"/>
    <property type="evidence" value="ECO:0007669"/>
    <property type="project" value="UniProtKB-KW"/>
</dbReference>
<dbReference type="RefSeq" id="WP_130679526.1">
    <property type="nucleotide sequence ID" value="NZ_SIOG01000005.1"/>
</dbReference>
<dbReference type="GO" id="GO:0000166">
    <property type="term" value="F:nucleotide binding"/>
    <property type="evidence" value="ECO:0007669"/>
    <property type="project" value="UniProtKB-KW"/>
</dbReference>
<dbReference type="FunFam" id="3.50.50.100:FF:000017">
    <property type="entry name" value="Sulfide-quinone reductase"/>
    <property type="match status" value="1"/>
</dbReference>
<accession>A0A4Q8XRB3</accession>
<keyword evidence="5" id="KW-0547">Nucleotide-binding</keyword>
<feature type="domain" description="FAD/NAD(P)-binding" evidence="15">
    <location>
        <begin position="3"/>
        <end position="310"/>
    </location>
</feature>
<evidence type="ECO:0000256" key="3">
    <source>
        <dbReference type="ARBA" id="ARBA00022630"/>
    </source>
</evidence>
<evidence type="ECO:0000256" key="6">
    <source>
        <dbReference type="ARBA" id="ARBA00022827"/>
    </source>
</evidence>
<keyword evidence="16" id="KW-0614">Plasmid</keyword>
<name>A0A4Q8XRB3_RHILE</name>
<dbReference type="SUPFAM" id="SSF51905">
    <property type="entry name" value="FAD/NAD(P)-binding domain"/>
    <property type="match status" value="1"/>
</dbReference>
<keyword evidence="6" id="KW-0274">FAD</keyword>
<proteinExistence type="inferred from homology"/>
<protein>
    <recommendedName>
        <fullName evidence="13">Sulfide-quinone reductase</fullName>
        <ecNumber evidence="12">1.8.5.4</ecNumber>
    </recommendedName>
    <alternativeName>
        <fullName evidence="14">Sulfide:quinone oxidoreductase</fullName>
    </alternativeName>
</protein>
<dbReference type="AlphaFoldDB" id="A0A4Q8XRB3"/>
<dbReference type="EMBL" id="SIPC01000005">
    <property type="protein sequence ID" value="TAX66327.1"/>
    <property type="molecule type" value="Genomic_DNA"/>
</dbReference>
<dbReference type="InterPro" id="IPR036188">
    <property type="entry name" value="FAD/NAD-bd_sf"/>
</dbReference>
<evidence type="ECO:0000256" key="8">
    <source>
        <dbReference type="ARBA" id="ARBA00023136"/>
    </source>
</evidence>
<evidence type="ECO:0000256" key="5">
    <source>
        <dbReference type="ARBA" id="ARBA00022741"/>
    </source>
</evidence>
<dbReference type="GO" id="GO:0016020">
    <property type="term" value="C:membrane"/>
    <property type="evidence" value="ECO:0007669"/>
    <property type="project" value="UniProtKB-SubCell"/>
</dbReference>
<evidence type="ECO:0000256" key="10">
    <source>
        <dbReference type="ARBA" id="ARBA00054727"/>
    </source>
</evidence>
<comment type="cofactor">
    <cofactor evidence="1">
        <name>FAD</name>
        <dbReference type="ChEBI" id="CHEBI:57692"/>
    </cofactor>
</comment>
<dbReference type="PANTHER" id="PTHR42913:SF6">
    <property type="entry name" value="SULFIDE-QUINONE REDUCTASE"/>
    <property type="match status" value="1"/>
</dbReference>
<keyword evidence="3" id="KW-0285">Flavoprotein</keyword>
<comment type="caution">
    <text evidence="16">The sequence shown here is derived from an EMBL/GenBank/DDBJ whole genome shotgun (WGS) entry which is preliminary data.</text>
</comment>
<evidence type="ECO:0000256" key="14">
    <source>
        <dbReference type="ARBA" id="ARBA00081101"/>
    </source>
</evidence>
<comment type="catalytic activity">
    <reaction evidence="9">
        <text>n a quinone + n hydrogen sulfide + n H(+) = polysulfur(n-2) + n a quinol</text>
        <dbReference type="Rhea" id="RHEA:30239"/>
        <dbReference type="Rhea" id="RHEA-COMP:19475"/>
        <dbReference type="ChEBI" id="CHEBI:15378"/>
        <dbReference type="ChEBI" id="CHEBI:17909"/>
        <dbReference type="ChEBI" id="CHEBI:24646"/>
        <dbReference type="ChEBI" id="CHEBI:29919"/>
        <dbReference type="ChEBI" id="CHEBI:132124"/>
        <dbReference type="EC" id="1.8.5.4"/>
    </reaction>
</comment>
<reference evidence="16 17" key="1">
    <citation type="submission" date="2019-02" db="EMBL/GenBank/DDBJ databases">
        <title>The genomic architecture of introgression among sibling species of bacteria.</title>
        <authorList>
            <person name="Cavassim M.I.A."/>
            <person name="Moeskjaer S."/>
            <person name="Moslemi C."/>
            <person name="Fields B."/>
            <person name="Bachmann A."/>
            <person name="Vilhjalmsson B."/>
            <person name="Schierup M.H."/>
            <person name="Young J.P.W."/>
            <person name="Andersen S.U."/>
        </authorList>
    </citation>
    <scope>NUCLEOTIDE SEQUENCE [LARGE SCALE GENOMIC DNA]</scope>
    <source>
        <strain evidence="16 17">SM145A</strain>
        <plasmid evidence="16">pSM145A_Rh05</plasmid>
    </source>
</reference>
<organism evidence="16 17">
    <name type="scientific">Rhizobium leguminosarum</name>
    <dbReference type="NCBI Taxonomy" id="384"/>
    <lineage>
        <taxon>Bacteria</taxon>
        <taxon>Pseudomonadati</taxon>
        <taxon>Pseudomonadota</taxon>
        <taxon>Alphaproteobacteria</taxon>
        <taxon>Hyphomicrobiales</taxon>
        <taxon>Rhizobiaceae</taxon>
        <taxon>Rhizobium/Agrobacterium group</taxon>
        <taxon>Rhizobium</taxon>
    </lineage>
</organism>
<evidence type="ECO:0000256" key="12">
    <source>
        <dbReference type="ARBA" id="ARBA00066453"/>
    </source>
</evidence>
<dbReference type="EC" id="1.8.5.4" evidence="12"/>
<evidence type="ECO:0000256" key="4">
    <source>
        <dbReference type="ARBA" id="ARBA00022719"/>
    </source>
</evidence>
<dbReference type="Proteomes" id="UP000293652">
    <property type="component" value="Unassembled WGS sequence"/>
</dbReference>
<dbReference type="GO" id="GO:0070224">
    <property type="term" value="F:sulfide:quinone oxidoreductase activity"/>
    <property type="evidence" value="ECO:0007669"/>
    <property type="project" value="UniProtKB-EC"/>
</dbReference>
<gene>
    <name evidence="16" type="ORF">ELI03_32620</name>
</gene>
<evidence type="ECO:0000256" key="13">
    <source>
        <dbReference type="ARBA" id="ARBA00071264"/>
    </source>
</evidence>
<keyword evidence="7" id="KW-0560">Oxidoreductase</keyword>
<evidence type="ECO:0000259" key="15">
    <source>
        <dbReference type="Pfam" id="PF07992"/>
    </source>
</evidence>